<dbReference type="OrthoDB" id="161814at2759"/>
<evidence type="ECO:0000256" key="4">
    <source>
        <dbReference type="RuleBase" id="RU367022"/>
    </source>
</evidence>
<keyword evidence="4" id="KW-0187">Copper transport</keyword>
<comment type="similarity">
    <text evidence="4">Belongs to the copper transporter (Ctr) (TC 1.A.56) family. SLC31A subfamily.</text>
</comment>
<dbReference type="VEuPathDB" id="FungiDB:VP01_1996g1"/>
<keyword evidence="4" id="KW-0186">Copper</keyword>
<comment type="caution">
    <text evidence="6">The sequence shown here is derived from an EMBL/GenBank/DDBJ whole genome shotgun (WGS) entry which is preliminary data.</text>
</comment>
<protein>
    <recommendedName>
        <fullName evidence="4">Copper transport protein</fullName>
    </recommendedName>
</protein>
<evidence type="ECO:0000256" key="2">
    <source>
        <dbReference type="ARBA" id="ARBA00022989"/>
    </source>
</evidence>
<dbReference type="Pfam" id="PF04145">
    <property type="entry name" value="Ctr"/>
    <property type="match status" value="1"/>
</dbReference>
<feature type="transmembrane region" description="Helical" evidence="4">
    <location>
        <begin position="257"/>
        <end position="277"/>
    </location>
</feature>
<gene>
    <name evidence="6" type="ORF">VP01_1996g1</name>
</gene>
<evidence type="ECO:0000256" key="1">
    <source>
        <dbReference type="ARBA" id="ARBA00022692"/>
    </source>
</evidence>
<keyword evidence="7" id="KW-1185">Reference proteome</keyword>
<reference evidence="6 7" key="1">
    <citation type="submission" date="2015-08" db="EMBL/GenBank/DDBJ databases">
        <title>Next Generation Sequencing and Analysis of the Genome of Puccinia sorghi L Schw, the Causal Agent of Maize Common Rust.</title>
        <authorList>
            <person name="Rochi L."/>
            <person name="Burguener G."/>
            <person name="Darino M."/>
            <person name="Turjanski A."/>
            <person name="Kreff E."/>
            <person name="Dieguez M.J."/>
            <person name="Sacco F."/>
        </authorList>
    </citation>
    <scope>NUCLEOTIDE SEQUENCE [LARGE SCALE GENOMIC DNA]</scope>
    <source>
        <strain evidence="6 7">RO10H11247</strain>
    </source>
</reference>
<proteinExistence type="inferred from homology"/>
<dbReference type="EMBL" id="LAVV01006832">
    <property type="protein sequence ID" value="KNZ58127.1"/>
    <property type="molecule type" value="Genomic_DNA"/>
</dbReference>
<sequence length="340" mass="37977">MGIHGGSVMSSEATRPAPITSRLKPSIAQSIIEPQKLSTNVFTSKQNTPIHHQNSQPILKPAQQLPFSIPHLAGIGLAMASSTLNSDDHQHHHHMDHSSPNHSETQPMRHCSMNMVRGYHSLVYFLLIPKITRSLPYTQVFNSQPIGTSRSNLLCGRFRQFYVSGTMALLFYLTLLFIVAVGYEYLRLASNRFERMLQVKLSGTVTKRPLSPPPRVSSNENLIDNLAASPDATLVNPKMASWGQICVPRSIQLTRSLFYVSNVTLSFFLMLGTLSPLSTILCCRIDNYNLINGLLPYKRTDVNVQFLSPFFHGRSGAFVGHFVFHREISFGQPDKGMACH</sequence>
<feature type="region of interest" description="Disordered" evidence="5">
    <location>
        <begin position="1"/>
        <end position="22"/>
    </location>
</feature>
<keyword evidence="4" id="KW-0406">Ion transport</keyword>
<evidence type="ECO:0000256" key="5">
    <source>
        <dbReference type="SAM" id="MobiDB-lite"/>
    </source>
</evidence>
<keyword evidence="3 4" id="KW-0472">Membrane</keyword>
<keyword evidence="2 4" id="KW-1133">Transmembrane helix</keyword>
<dbReference type="GO" id="GO:0016020">
    <property type="term" value="C:membrane"/>
    <property type="evidence" value="ECO:0007669"/>
    <property type="project" value="UniProtKB-SubCell"/>
</dbReference>
<feature type="region of interest" description="Disordered" evidence="5">
    <location>
        <begin position="85"/>
        <end position="107"/>
    </location>
</feature>
<dbReference type="STRING" id="27349.A0A0L6VC33"/>
<feature type="transmembrane region" description="Helical" evidence="4">
    <location>
        <begin position="161"/>
        <end position="186"/>
    </location>
</feature>
<evidence type="ECO:0000256" key="3">
    <source>
        <dbReference type="ARBA" id="ARBA00023136"/>
    </source>
</evidence>
<dbReference type="GO" id="GO:0005375">
    <property type="term" value="F:copper ion transmembrane transporter activity"/>
    <property type="evidence" value="ECO:0007669"/>
    <property type="project" value="UniProtKB-UniRule"/>
</dbReference>
<dbReference type="InterPro" id="IPR007274">
    <property type="entry name" value="Cop_transporter"/>
</dbReference>
<evidence type="ECO:0000313" key="7">
    <source>
        <dbReference type="Proteomes" id="UP000037035"/>
    </source>
</evidence>
<accession>A0A0L6VC33</accession>
<evidence type="ECO:0000313" key="6">
    <source>
        <dbReference type="EMBL" id="KNZ58127.1"/>
    </source>
</evidence>
<keyword evidence="4" id="KW-0813">Transport</keyword>
<dbReference type="Proteomes" id="UP000037035">
    <property type="component" value="Unassembled WGS sequence"/>
</dbReference>
<comment type="subcellular location">
    <subcellularLocation>
        <location evidence="4">Membrane</location>
        <topology evidence="4">Multi-pass membrane protein</topology>
    </subcellularLocation>
</comment>
<organism evidence="6 7">
    <name type="scientific">Puccinia sorghi</name>
    <dbReference type="NCBI Taxonomy" id="27349"/>
    <lineage>
        <taxon>Eukaryota</taxon>
        <taxon>Fungi</taxon>
        <taxon>Dikarya</taxon>
        <taxon>Basidiomycota</taxon>
        <taxon>Pucciniomycotina</taxon>
        <taxon>Pucciniomycetes</taxon>
        <taxon>Pucciniales</taxon>
        <taxon>Pucciniaceae</taxon>
        <taxon>Puccinia</taxon>
    </lineage>
</organism>
<name>A0A0L6VC33_9BASI</name>
<dbReference type="AlphaFoldDB" id="A0A0L6VC33"/>
<keyword evidence="1 4" id="KW-0812">Transmembrane</keyword>